<dbReference type="PANTHER" id="PTHR43026">
    <property type="entry name" value="2-HYDROXYACID DEHYDROGENASE HOMOLOG 1-RELATED"/>
    <property type="match status" value="1"/>
</dbReference>
<dbReference type="InterPro" id="IPR036291">
    <property type="entry name" value="NAD(P)-bd_dom_sf"/>
</dbReference>
<dbReference type="Proteomes" id="UP000051302">
    <property type="component" value="Unassembled WGS sequence"/>
</dbReference>
<evidence type="ECO:0000313" key="8">
    <source>
        <dbReference type="Proteomes" id="UP000051302"/>
    </source>
</evidence>
<sequence length="335" mass="37041">MKIFLYGIREDEKGYLTEWTDVHPEVKIAYTDQFLNTETAELAKGYDGVVTLQMQAYSREALQQLHDFGISKISVRNVGLDGFDFQDLRDLGFSLTNVPVYSPNAIAEHTTSLMLRLLRRVPEFDKKFNNADYSWFPTIGEEINGKTVGIVGTGHIGSVVARIMHAMGAKVVAYDIKPNPYLENLGIYVDSLDEVLQQADILTLHTPLAKSDIHMIDANAIAKMKDGVVIINAARGGLIDTEALIAGLDSGKIGGAGLDVLEGENAVFQKKFKSLDNVKDPQFKNLISRDNVIITPHTAFYTTTAVHNMVFDSLTDNLAMLEGKEPKYPVDISED</sequence>
<dbReference type="InterPro" id="IPR058205">
    <property type="entry name" value="D-LDH-like"/>
</dbReference>
<dbReference type="InterPro" id="IPR029753">
    <property type="entry name" value="D-isomer_DH_CS"/>
</dbReference>
<feature type="domain" description="D-isomer specific 2-hydroxyacid dehydrogenase NAD-binding" evidence="6">
    <location>
        <begin position="112"/>
        <end position="299"/>
    </location>
</feature>
<dbReference type="Pfam" id="PF00389">
    <property type="entry name" value="2-Hacid_dh"/>
    <property type="match status" value="1"/>
</dbReference>
<dbReference type="GO" id="GO:0006564">
    <property type="term" value="P:L-serine biosynthetic process"/>
    <property type="evidence" value="ECO:0007669"/>
    <property type="project" value="UniProtKB-ARBA"/>
</dbReference>
<comment type="caution">
    <text evidence="7">The sequence shown here is derived from an EMBL/GenBank/DDBJ whole genome shotgun (WGS) entry which is preliminary data.</text>
</comment>
<dbReference type="PANTHER" id="PTHR43026:SF1">
    <property type="entry name" value="2-HYDROXYACID DEHYDROGENASE HOMOLOG 1-RELATED"/>
    <property type="match status" value="1"/>
</dbReference>
<dbReference type="FunFam" id="3.40.50.720:FF:000041">
    <property type="entry name" value="D-3-phosphoglycerate dehydrogenase"/>
    <property type="match status" value="1"/>
</dbReference>
<dbReference type="PROSITE" id="PS00671">
    <property type="entry name" value="D_2_HYDROXYACID_DH_3"/>
    <property type="match status" value="1"/>
</dbReference>
<evidence type="ECO:0000313" key="7">
    <source>
        <dbReference type="EMBL" id="KRM14605.1"/>
    </source>
</evidence>
<reference evidence="7 8" key="1">
    <citation type="journal article" date="2015" name="Genome Announc.">
        <title>Expanding the biotechnology potential of lactobacilli through comparative genomics of 213 strains and associated genera.</title>
        <authorList>
            <person name="Sun Z."/>
            <person name="Harris H.M."/>
            <person name="McCann A."/>
            <person name="Guo C."/>
            <person name="Argimon S."/>
            <person name="Zhang W."/>
            <person name="Yang X."/>
            <person name="Jeffery I.B."/>
            <person name="Cooney J.C."/>
            <person name="Kagawa T.F."/>
            <person name="Liu W."/>
            <person name="Song Y."/>
            <person name="Salvetti E."/>
            <person name="Wrobel A."/>
            <person name="Rasinkangas P."/>
            <person name="Parkhill J."/>
            <person name="Rea M.C."/>
            <person name="O'Sullivan O."/>
            <person name="Ritari J."/>
            <person name="Douillard F.P."/>
            <person name="Paul Ross R."/>
            <person name="Yang R."/>
            <person name="Briner A.E."/>
            <person name="Felis G.E."/>
            <person name="de Vos W.M."/>
            <person name="Barrangou R."/>
            <person name="Klaenhammer T.R."/>
            <person name="Caufield P.W."/>
            <person name="Cui Y."/>
            <person name="Zhang H."/>
            <person name="O'Toole P.W."/>
        </authorList>
    </citation>
    <scope>NUCLEOTIDE SEQUENCE [LARGE SCALE GENOMIC DNA]</scope>
    <source>
        <strain evidence="7 8">DSM 16982</strain>
    </source>
</reference>
<dbReference type="Pfam" id="PF02826">
    <property type="entry name" value="2-Hacid_dh_C"/>
    <property type="match status" value="1"/>
</dbReference>
<dbReference type="SUPFAM" id="SSF51735">
    <property type="entry name" value="NAD(P)-binding Rossmann-fold domains"/>
    <property type="match status" value="1"/>
</dbReference>
<feature type="domain" description="D-isomer specific 2-hydroxyacid dehydrogenase catalytic" evidence="5">
    <location>
        <begin position="8"/>
        <end position="330"/>
    </location>
</feature>
<dbReference type="PATRIC" id="fig|1423774.3.peg.1808"/>
<evidence type="ECO:0000259" key="5">
    <source>
        <dbReference type="Pfam" id="PF00389"/>
    </source>
</evidence>
<dbReference type="STRING" id="1423774.FD31_GL001743"/>
<dbReference type="InterPro" id="IPR006139">
    <property type="entry name" value="D-isomer_2_OHA_DH_cat_dom"/>
</dbReference>
<dbReference type="GO" id="GO:0047545">
    <property type="term" value="F:(S)-2-hydroxyglutarate dehydrogenase activity"/>
    <property type="evidence" value="ECO:0007669"/>
    <property type="project" value="UniProtKB-ARBA"/>
</dbReference>
<dbReference type="EMBL" id="AZFV01000035">
    <property type="protein sequence ID" value="KRM14605.1"/>
    <property type="molecule type" value="Genomic_DNA"/>
</dbReference>
<keyword evidence="3" id="KW-0520">NAD</keyword>
<protein>
    <submittedName>
        <fullName evidence="7">D-lactate dehydrogenase</fullName>
    </submittedName>
</protein>
<organism evidence="7 8">
    <name type="scientific">Companilactobacillus nantensis DSM 16982</name>
    <dbReference type="NCBI Taxonomy" id="1423774"/>
    <lineage>
        <taxon>Bacteria</taxon>
        <taxon>Bacillati</taxon>
        <taxon>Bacillota</taxon>
        <taxon>Bacilli</taxon>
        <taxon>Lactobacillales</taxon>
        <taxon>Lactobacillaceae</taxon>
        <taxon>Companilactobacillus</taxon>
    </lineage>
</organism>
<proteinExistence type="inferred from homology"/>
<gene>
    <name evidence="7" type="ORF">FD31_GL001743</name>
</gene>
<dbReference type="GO" id="GO:0051287">
    <property type="term" value="F:NAD binding"/>
    <property type="evidence" value="ECO:0007669"/>
    <property type="project" value="InterPro"/>
</dbReference>
<dbReference type="PROSITE" id="PS00065">
    <property type="entry name" value="D_2_HYDROXYACID_DH_1"/>
    <property type="match status" value="1"/>
</dbReference>
<evidence type="ECO:0000256" key="1">
    <source>
        <dbReference type="ARBA" id="ARBA00005854"/>
    </source>
</evidence>
<accession>A0A0R1WAD7</accession>
<dbReference type="CDD" id="cd12186">
    <property type="entry name" value="LDH"/>
    <property type="match status" value="1"/>
</dbReference>
<dbReference type="InterPro" id="IPR029752">
    <property type="entry name" value="D-isomer_DH_CS1"/>
</dbReference>
<evidence type="ECO:0000256" key="2">
    <source>
        <dbReference type="ARBA" id="ARBA00023002"/>
    </source>
</evidence>
<dbReference type="InterPro" id="IPR006140">
    <property type="entry name" value="D-isomer_DH_NAD-bd"/>
</dbReference>
<comment type="similarity">
    <text evidence="1 4">Belongs to the D-isomer specific 2-hydroxyacid dehydrogenase family.</text>
</comment>
<name>A0A0R1WAD7_9LACO</name>
<dbReference type="AlphaFoldDB" id="A0A0R1WAD7"/>
<dbReference type="GO" id="GO:0008720">
    <property type="term" value="F:D-lactate dehydrogenase (NAD+) activity"/>
    <property type="evidence" value="ECO:0007669"/>
    <property type="project" value="TreeGrafter"/>
</dbReference>
<evidence type="ECO:0000256" key="3">
    <source>
        <dbReference type="ARBA" id="ARBA00023027"/>
    </source>
</evidence>
<dbReference type="SUPFAM" id="SSF52283">
    <property type="entry name" value="Formate/glycerate dehydrogenase catalytic domain-like"/>
    <property type="match status" value="1"/>
</dbReference>
<dbReference type="RefSeq" id="WP_147007374.1">
    <property type="nucleotide sequence ID" value="NZ_AZFV01000035.1"/>
</dbReference>
<evidence type="ECO:0000259" key="6">
    <source>
        <dbReference type="Pfam" id="PF02826"/>
    </source>
</evidence>
<dbReference type="Gene3D" id="3.40.50.720">
    <property type="entry name" value="NAD(P)-binding Rossmann-like Domain"/>
    <property type="match status" value="2"/>
</dbReference>
<evidence type="ECO:0000256" key="4">
    <source>
        <dbReference type="RuleBase" id="RU003719"/>
    </source>
</evidence>
<keyword evidence="2 4" id="KW-0560">Oxidoreductase</keyword>
<dbReference type="GO" id="GO:0004617">
    <property type="term" value="F:phosphoglycerate dehydrogenase activity"/>
    <property type="evidence" value="ECO:0007669"/>
    <property type="project" value="UniProtKB-ARBA"/>
</dbReference>
<keyword evidence="8" id="KW-1185">Reference proteome</keyword>